<feature type="compositionally biased region" description="Polar residues" evidence="1">
    <location>
        <begin position="170"/>
        <end position="195"/>
    </location>
</feature>
<name>A0A2Z7DDS9_9LAMI</name>
<sequence>MREGSSHQSAAMRGQRAWSTTGNRIPPSISTRRSDGFWHERILLVAVIRKSPIKRSPATGCGVAAAAALGWPAVVRYMERGGAALARSRDVQYGPFNTYIPIRSTTIGKSRVAKDPIAMHTSWRSNSDIASVTSIGYPRMKASGESSTTKHRLLHSSGPHPIPPPKGPKTNQYNQDLGLIHSTNGNHLESPNEGSSIDHQVTIHLYAQNITMFPTNETCFKKLATMNLEGISAKGEQDTTATANSLPAATTPDVTNALNQLRASIDQIRERDDDGAKTKDTLLLHLSNFENQVIARLDAQDRVLGALRKASNDQRNLLSLELQSSHKQLGAQIVTTGLDVVEVRRVVKETHQELTAKINSLDEQVAATRNYLLEFSAQAQQTLNIITSQLSELVAYINRGGDNKKGESSSRGPQSQSQPPPSDVQNLESGQSISLEEAAERIREADRRQAEAERERERQRRIRRLSGSSKIRRY</sequence>
<evidence type="ECO:0000313" key="2">
    <source>
        <dbReference type="EMBL" id="KZV57307.1"/>
    </source>
</evidence>
<feature type="compositionally biased region" description="Polar residues" evidence="1">
    <location>
        <begin position="423"/>
        <end position="434"/>
    </location>
</feature>
<reference evidence="2 3" key="1">
    <citation type="journal article" date="2015" name="Proc. Natl. Acad. Sci. U.S.A.">
        <title>The resurrection genome of Boea hygrometrica: A blueprint for survival of dehydration.</title>
        <authorList>
            <person name="Xiao L."/>
            <person name="Yang G."/>
            <person name="Zhang L."/>
            <person name="Yang X."/>
            <person name="Zhao S."/>
            <person name="Ji Z."/>
            <person name="Zhou Q."/>
            <person name="Hu M."/>
            <person name="Wang Y."/>
            <person name="Chen M."/>
            <person name="Xu Y."/>
            <person name="Jin H."/>
            <person name="Xiao X."/>
            <person name="Hu G."/>
            <person name="Bao F."/>
            <person name="Hu Y."/>
            <person name="Wan P."/>
            <person name="Li L."/>
            <person name="Deng X."/>
            <person name="Kuang T."/>
            <person name="Xiang C."/>
            <person name="Zhu J.K."/>
            <person name="Oliver M.J."/>
            <person name="He Y."/>
        </authorList>
    </citation>
    <scope>NUCLEOTIDE SEQUENCE [LARGE SCALE GENOMIC DNA]</scope>
    <source>
        <strain evidence="3">cv. XS01</strain>
    </source>
</reference>
<keyword evidence="3" id="KW-1185">Reference proteome</keyword>
<dbReference type="Proteomes" id="UP000250235">
    <property type="component" value="Unassembled WGS sequence"/>
</dbReference>
<organism evidence="2 3">
    <name type="scientific">Dorcoceras hygrometricum</name>
    <dbReference type="NCBI Taxonomy" id="472368"/>
    <lineage>
        <taxon>Eukaryota</taxon>
        <taxon>Viridiplantae</taxon>
        <taxon>Streptophyta</taxon>
        <taxon>Embryophyta</taxon>
        <taxon>Tracheophyta</taxon>
        <taxon>Spermatophyta</taxon>
        <taxon>Magnoliopsida</taxon>
        <taxon>eudicotyledons</taxon>
        <taxon>Gunneridae</taxon>
        <taxon>Pentapetalae</taxon>
        <taxon>asterids</taxon>
        <taxon>lamiids</taxon>
        <taxon>Lamiales</taxon>
        <taxon>Gesneriaceae</taxon>
        <taxon>Didymocarpoideae</taxon>
        <taxon>Trichosporeae</taxon>
        <taxon>Loxocarpinae</taxon>
        <taxon>Dorcoceras</taxon>
    </lineage>
</organism>
<feature type="compositionally biased region" description="Basic and acidic residues" evidence="1">
    <location>
        <begin position="438"/>
        <end position="458"/>
    </location>
</feature>
<evidence type="ECO:0000313" key="3">
    <source>
        <dbReference type="Proteomes" id="UP000250235"/>
    </source>
</evidence>
<feature type="region of interest" description="Disordered" evidence="1">
    <location>
        <begin position="140"/>
        <end position="195"/>
    </location>
</feature>
<feature type="region of interest" description="Disordered" evidence="1">
    <location>
        <begin position="401"/>
        <end position="474"/>
    </location>
</feature>
<protein>
    <submittedName>
        <fullName evidence="2">Uncharacterized protein</fullName>
    </submittedName>
</protein>
<dbReference type="EMBL" id="KQ987345">
    <property type="protein sequence ID" value="KZV57307.1"/>
    <property type="molecule type" value="Genomic_DNA"/>
</dbReference>
<dbReference type="AlphaFoldDB" id="A0A2Z7DDS9"/>
<feature type="region of interest" description="Disordered" evidence="1">
    <location>
        <begin position="1"/>
        <end position="32"/>
    </location>
</feature>
<gene>
    <name evidence="2" type="ORF">F511_22756</name>
</gene>
<proteinExistence type="predicted"/>
<evidence type="ECO:0000256" key="1">
    <source>
        <dbReference type="SAM" id="MobiDB-lite"/>
    </source>
</evidence>
<feature type="compositionally biased region" description="Polar residues" evidence="1">
    <location>
        <begin position="17"/>
        <end position="31"/>
    </location>
</feature>
<accession>A0A2Z7DDS9</accession>
<feature type="compositionally biased region" description="Basic residues" evidence="1">
    <location>
        <begin position="459"/>
        <end position="474"/>
    </location>
</feature>